<dbReference type="EMBL" id="REGN01000828">
    <property type="protein sequence ID" value="RNA38757.1"/>
    <property type="molecule type" value="Genomic_DNA"/>
</dbReference>
<keyword evidence="2" id="KW-1185">Reference proteome</keyword>
<dbReference type="OrthoDB" id="426210at2759"/>
<reference evidence="1 2" key="1">
    <citation type="journal article" date="2018" name="Sci. Rep.">
        <title>Genomic signatures of local adaptation to the degree of environmental predictability in rotifers.</title>
        <authorList>
            <person name="Franch-Gras L."/>
            <person name="Hahn C."/>
            <person name="Garcia-Roger E.M."/>
            <person name="Carmona M.J."/>
            <person name="Serra M."/>
            <person name="Gomez A."/>
        </authorList>
    </citation>
    <scope>NUCLEOTIDE SEQUENCE [LARGE SCALE GENOMIC DNA]</scope>
    <source>
        <strain evidence="1">HYR1</strain>
    </source>
</reference>
<evidence type="ECO:0000313" key="2">
    <source>
        <dbReference type="Proteomes" id="UP000276133"/>
    </source>
</evidence>
<dbReference type="Proteomes" id="UP000276133">
    <property type="component" value="Unassembled WGS sequence"/>
</dbReference>
<keyword evidence="1" id="KW-0548">Nucleotidyltransferase</keyword>
<keyword evidence="1" id="KW-0808">Transferase</keyword>
<dbReference type="GO" id="GO:0003964">
    <property type="term" value="F:RNA-directed DNA polymerase activity"/>
    <property type="evidence" value="ECO:0007669"/>
    <property type="project" value="UniProtKB-KW"/>
</dbReference>
<gene>
    <name evidence="1" type="ORF">BpHYR1_037112</name>
</gene>
<organism evidence="1 2">
    <name type="scientific">Brachionus plicatilis</name>
    <name type="common">Marine rotifer</name>
    <name type="synonym">Brachionus muelleri</name>
    <dbReference type="NCBI Taxonomy" id="10195"/>
    <lineage>
        <taxon>Eukaryota</taxon>
        <taxon>Metazoa</taxon>
        <taxon>Spiralia</taxon>
        <taxon>Gnathifera</taxon>
        <taxon>Rotifera</taxon>
        <taxon>Eurotatoria</taxon>
        <taxon>Monogononta</taxon>
        <taxon>Pseudotrocha</taxon>
        <taxon>Ploima</taxon>
        <taxon>Brachionidae</taxon>
        <taxon>Brachionus</taxon>
    </lineage>
</organism>
<accession>A0A3M7ST08</accession>
<evidence type="ECO:0000313" key="1">
    <source>
        <dbReference type="EMBL" id="RNA38757.1"/>
    </source>
</evidence>
<name>A0A3M7ST08_BRAPC</name>
<keyword evidence="1" id="KW-0695">RNA-directed DNA polymerase</keyword>
<sequence length="86" mass="9748">MFKFRNGLNSIDWVRPPPHCSSLSQPGPAQGIRGHKRRLSVQAPTNCAHRENFFTNRVIREWNSLAEAAISASTVNQFKNSLDAWK</sequence>
<dbReference type="AlphaFoldDB" id="A0A3M7ST08"/>
<proteinExistence type="predicted"/>
<comment type="caution">
    <text evidence="1">The sequence shown here is derived from an EMBL/GenBank/DDBJ whole genome shotgun (WGS) entry which is preliminary data.</text>
</comment>
<protein>
    <submittedName>
        <fullName evidence="1">RNA-directed DNA polymerase from mobile element jockey-like</fullName>
    </submittedName>
</protein>